<feature type="transmembrane region" description="Helical" evidence="8">
    <location>
        <begin position="240"/>
        <end position="258"/>
    </location>
</feature>
<dbReference type="GO" id="GO:0005886">
    <property type="term" value="C:plasma membrane"/>
    <property type="evidence" value="ECO:0007669"/>
    <property type="project" value="UniProtKB-SubCell"/>
</dbReference>
<dbReference type="InterPro" id="IPR050297">
    <property type="entry name" value="LipidA_mod_glycosyltrf_83"/>
</dbReference>
<organism evidence="10 11">
    <name type="scientific">Caldichromatium japonicum</name>
    <dbReference type="NCBI Taxonomy" id="2699430"/>
    <lineage>
        <taxon>Bacteria</taxon>
        <taxon>Pseudomonadati</taxon>
        <taxon>Pseudomonadota</taxon>
        <taxon>Gammaproteobacteria</taxon>
        <taxon>Chromatiales</taxon>
        <taxon>Chromatiaceae</taxon>
        <taxon>Caldichromatium</taxon>
    </lineage>
</organism>
<dbReference type="PANTHER" id="PTHR33908">
    <property type="entry name" value="MANNOSYLTRANSFERASE YKCB-RELATED"/>
    <property type="match status" value="1"/>
</dbReference>
<feature type="transmembrane region" description="Helical" evidence="8">
    <location>
        <begin position="290"/>
        <end position="312"/>
    </location>
</feature>
<accession>A0A6G7VCZ6</accession>
<dbReference type="EMBL" id="CP048029">
    <property type="protein sequence ID" value="QIK37755.1"/>
    <property type="molecule type" value="Genomic_DNA"/>
</dbReference>
<reference evidence="11" key="1">
    <citation type="submission" date="2020-01" db="EMBL/GenBank/DDBJ databases">
        <title>Caldichromatium gen. nov., sp. nov., a thermophilic purple sulfur bacterium member of the family Chromatiaceae isolated from Nakabusa hot spring, Japan.</title>
        <authorList>
            <person name="Saini M.K."/>
            <person name="Hanada S."/>
            <person name="Tank M."/>
        </authorList>
    </citation>
    <scope>NUCLEOTIDE SEQUENCE [LARGE SCALE GENOMIC DNA]</scope>
    <source>
        <strain evidence="11">No.7</strain>
    </source>
</reference>
<dbReference type="RefSeq" id="WP_166270517.1">
    <property type="nucleotide sequence ID" value="NZ_CP048029.1"/>
</dbReference>
<dbReference type="PANTHER" id="PTHR33908:SF3">
    <property type="entry name" value="UNDECAPRENYL PHOSPHATE-ALPHA-4-AMINO-4-DEOXY-L-ARABINOSE ARABINOSYL TRANSFERASE"/>
    <property type="match status" value="1"/>
</dbReference>
<keyword evidence="5 8" id="KW-0812">Transmembrane</keyword>
<comment type="subcellular location">
    <subcellularLocation>
        <location evidence="1">Cell membrane</location>
        <topology evidence="1">Multi-pass membrane protein</topology>
    </subcellularLocation>
</comment>
<evidence type="ECO:0000256" key="2">
    <source>
        <dbReference type="ARBA" id="ARBA00022475"/>
    </source>
</evidence>
<feature type="transmembrane region" description="Helical" evidence="8">
    <location>
        <begin position="442"/>
        <end position="462"/>
    </location>
</feature>
<evidence type="ECO:0000256" key="1">
    <source>
        <dbReference type="ARBA" id="ARBA00004651"/>
    </source>
</evidence>
<feature type="domain" description="Glycosyltransferase RgtA/B/C/D-like" evidence="9">
    <location>
        <begin position="81"/>
        <end position="218"/>
    </location>
</feature>
<gene>
    <name evidence="10" type="ORF">GWK36_06890</name>
</gene>
<evidence type="ECO:0000259" key="9">
    <source>
        <dbReference type="Pfam" id="PF13231"/>
    </source>
</evidence>
<evidence type="ECO:0000313" key="10">
    <source>
        <dbReference type="EMBL" id="QIK37755.1"/>
    </source>
</evidence>
<keyword evidence="4 10" id="KW-0808">Transferase</keyword>
<evidence type="ECO:0000256" key="8">
    <source>
        <dbReference type="SAM" id="Phobius"/>
    </source>
</evidence>
<feature type="transmembrane region" description="Helical" evidence="8">
    <location>
        <begin position="156"/>
        <end position="173"/>
    </location>
</feature>
<feature type="transmembrane region" description="Helical" evidence="8">
    <location>
        <begin position="324"/>
        <end position="349"/>
    </location>
</feature>
<keyword evidence="6 8" id="KW-1133">Transmembrane helix</keyword>
<keyword evidence="11" id="KW-1185">Reference proteome</keyword>
<evidence type="ECO:0000256" key="6">
    <source>
        <dbReference type="ARBA" id="ARBA00022989"/>
    </source>
</evidence>
<dbReference type="GO" id="GO:0009103">
    <property type="term" value="P:lipopolysaccharide biosynthetic process"/>
    <property type="evidence" value="ECO:0007669"/>
    <property type="project" value="UniProtKB-ARBA"/>
</dbReference>
<feature type="transmembrane region" description="Helical" evidence="8">
    <location>
        <begin position="102"/>
        <end position="123"/>
    </location>
</feature>
<keyword evidence="7 8" id="KW-0472">Membrane</keyword>
<keyword evidence="3" id="KW-0328">Glycosyltransferase</keyword>
<dbReference type="InterPro" id="IPR038731">
    <property type="entry name" value="RgtA/B/C-like"/>
</dbReference>
<sequence length="549" mass="62444">MKTVENLLLVETSEFGWRLWISRILTSPAFLILIVALSFFWQLGAVPLYDLDEGAFAEATREMLESGNYITPHRDGEPRYDKPILIYWLQAVSVSLLGLNEFALRLPSALAATLWVLAVWIFVRQRLDAQTATLAGLTLALSIEVSLIGKSAVADALLNLFLALTLFEVYRFWSKPDWKTHRLTVLRAYLWMGLGFLTKGPIAVFFPFLISFAFFVISIRLTKDSLFAIQEWGRAVFDPLGWLIFILIAGPWYLAIYLDDGDGFFKSFFLEHNIGRFISVIHGHRGFPGYYLIALLIILLPFTGWMLSLFKCHRSAWQDPLDRFLWLWFLVVIVFFSFSGTQLPHYLLYGATPLFILMARHRAALTNRWLAFLPPFTLFGILLILPFILDVGMVLAQRPYDSILYAEARDRIDLGYGLVVSGALILTVLLFRWSALFLWQRLILVGIVQTLVIFGIVVPLVLSTLQAPVKEAGLLAKQSRLPAVAYRTSLPSFSVYREAITQNRAPRSGELALVRVDKLEQLMREHPELNLGLVYHHAHVALVWARPAP</sequence>
<feature type="transmembrane region" description="Helical" evidence="8">
    <location>
        <begin position="416"/>
        <end position="436"/>
    </location>
</feature>
<feature type="transmembrane region" description="Helical" evidence="8">
    <location>
        <begin position="193"/>
        <end position="219"/>
    </location>
</feature>
<proteinExistence type="predicted"/>
<dbReference type="AlphaFoldDB" id="A0A6G7VCZ6"/>
<dbReference type="GO" id="GO:0010041">
    <property type="term" value="P:response to iron(III) ion"/>
    <property type="evidence" value="ECO:0007669"/>
    <property type="project" value="TreeGrafter"/>
</dbReference>
<name>A0A6G7VCZ6_9GAMM</name>
<evidence type="ECO:0000313" key="11">
    <source>
        <dbReference type="Proteomes" id="UP000502699"/>
    </source>
</evidence>
<dbReference type="Proteomes" id="UP000502699">
    <property type="component" value="Chromosome"/>
</dbReference>
<feature type="transmembrane region" description="Helical" evidence="8">
    <location>
        <begin position="20"/>
        <end position="41"/>
    </location>
</feature>
<evidence type="ECO:0000256" key="7">
    <source>
        <dbReference type="ARBA" id="ARBA00023136"/>
    </source>
</evidence>
<feature type="transmembrane region" description="Helical" evidence="8">
    <location>
        <begin position="129"/>
        <end position="149"/>
    </location>
</feature>
<evidence type="ECO:0000256" key="4">
    <source>
        <dbReference type="ARBA" id="ARBA00022679"/>
    </source>
</evidence>
<protein>
    <submittedName>
        <fullName evidence="10">Glycosyltransferase family 39 protein</fullName>
    </submittedName>
</protein>
<feature type="transmembrane region" description="Helical" evidence="8">
    <location>
        <begin position="369"/>
        <end position="395"/>
    </location>
</feature>
<dbReference type="KEGG" id="cjap:GWK36_06890"/>
<dbReference type="GO" id="GO:0016763">
    <property type="term" value="F:pentosyltransferase activity"/>
    <property type="evidence" value="ECO:0007669"/>
    <property type="project" value="TreeGrafter"/>
</dbReference>
<evidence type="ECO:0000256" key="5">
    <source>
        <dbReference type="ARBA" id="ARBA00022692"/>
    </source>
</evidence>
<dbReference type="Pfam" id="PF13231">
    <property type="entry name" value="PMT_2"/>
    <property type="match status" value="1"/>
</dbReference>
<keyword evidence="2" id="KW-1003">Cell membrane</keyword>
<evidence type="ECO:0000256" key="3">
    <source>
        <dbReference type="ARBA" id="ARBA00022676"/>
    </source>
</evidence>